<evidence type="ECO:0000313" key="3">
    <source>
        <dbReference type="Proteomes" id="UP000887013"/>
    </source>
</evidence>
<evidence type="ECO:0000313" key="2">
    <source>
        <dbReference type="EMBL" id="GFS83338.1"/>
    </source>
</evidence>
<comment type="caution">
    <text evidence="2">The sequence shown here is derived from an EMBL/GenBank/DDBJ whole genome shotgun (WGS) entry which is preliminary data.</text>
</comment>
<keyword evidence="3" id="KW-1185">Reference proteome</keyword>
<sequence length="121" mass="14380">MRAELADQREERLQVLVEARRRVAHSSRQELDQRLRHVQIQYLENRTSYHRILFAHEPYFQYNNSKTREFFLGKEKNPLTVSNSFPGTQEEKSTIISTTQTRKGRKTSIKRPAPRPKTNLI</sequence>
<protein>
    <submittedName>
        <fullName evidence="2">Uncharacterized protein</fullName>
    </submittedName>
</protein>
<name>A0A8X6MXS1_NEPPI</name>
<dbReference type="EMBL" id="BMAW01098156">
    <property type="protein sequence ID" value="GFS83338.1"/>
    <property type="molecule type" value="Genomic_DNA"/>
</dbReference>
<organism evidence="2 3">
    <name type="scientific">Nephila pilipes</name>
    <name type="common">Giant wood spider</name>
    <name type="synonym">Nephila maculata</name>
    <dbReference type="NCBI Taxonomy" id="299642"/>
    <lineage>
        <taxon>Eukaryota</taxon>
        <taxon>Metazoa</taxon>
        <taxon>Ecdysozoa</taxon>
        <taxon>Arthropoda</taxon>
        <taxon>Chelicerata</taxon>
        <taxon>Arachnida</taxon>
        <taxon>Araneae</taxon>
        <taxon>Araneomorphae</taxon>
        <taxon>Entelegynae</taxon>
        <taxon>Araneoidea</taxon>
        <taxon>Nephilidae</taxon>
        <taxon>Nephila</taxon>
    </lineage>
</organism>
<dbReference type="Proteomes" id="UP000887013">
    <property type="component" value="Unassembled WGS sequence"/>
</dbReference>
<reference evidence="2" key="1">
    <citation type="submission" date="2020-08" db="EMBL/GenBank/DDBJ databases">
        <title>Multicomponent nature underlies the extraordinary mechanical properties of spider dragline silk.</title>
        <authorList>
            <person name="Kono N."/>
            <person name="Nakamura H."/>
            <person name="Mori M."/>
            <person name="Yoshida Y."/>
            <person name="Ohtoshi R."/>
            <person name="Malay A.D."/>
            <person name="Moran D.A.P."/>
            <person name="Tomita M."/>
            <person name="Numata K."/>
            <person name="Arakawa K."/>
        </authorList>
    </citation>
    <scope>NUCLEOTIDE SEQUENCE</scope>
</reference>
<evidence type="ECO:0000256" key="1">
    <source>
        <dbReference type="SAM" id="MobiDB-lite"/>
    </source>
</evidence>
<feature type="region of interest" description="Disordered" evidence="1">
    <location>
        <begin position="81"/>
        <end position="121"/>
    </location>
</feature>
<gene>
    <name evidence="2" type="ORF">NPIL_550281</name>
</gene>
<proteinExistence type="predicted"/>
<feature type="compositionally biased region" description="Basic residues" evidence="1">
    <location>
        <begin position="102"/>
        <end position="114"/>
    </location>
</feature>
<accession>A0A8X6MXS1</accession>
<dbReference type="AlphaFoldDB" id="A0A8X6MXS1"/>